<keyword evidence="3 8" id="KW-0349">Heme</keyword>
<dbReference type="GO" id="GO:0020037">
    <property type="term" value="F:heme binding"/>
    <property type="evidence" value="ECO:0007669"/>
    <property type="project" value="InterPro"/>
</dbReference>
<dbReference type="InterPro" id="IPR036396">
    <property type="entry name" value="Cyt_P450_sf"/>
</dbReference>
<dbReference type="FunFam" id="1.10.630.10:FF:000126">
    <property type="entry name" value="Predicted protein"/>
    <property type="match status" value="1"/>
</dbReference>
<evidence type="ECO:0000256" key="1">
    <source>
        <dbReference type="ARBA" id="ARBA00001971"/>
    </source>
</evidence>
<evidence type="ECO:0000256" key="9">
    <source>
        <dbReference type="RuleBase" id="RU000461"/>
    </source>
</evidence>
<dbReference type="AlphaFoldDB" id="H1A8N3"/>
<evidence type="ECO:0000256" key="4">
    <source>
        <dbReference type="ARBA" id="ARBA00022723"/>
    </source>
</evidence>
<organism evidence="10">
    <name type="scientific">Diospyros kaki</name>
    <name type="common">Kaki persimmon</name>
    <name type="synonym">Diospyros chinensis</name>
    <dbReference type="NCBI Taxonomy" id="35925"/>
    <lineage>
        <taxon>Eukaryota</taxon>
        <taxon>Viridiplantae</taxon>
        <taxon>Streptophyta</taxon>
        <taxon>Embryophyta</taxon>
        <taxon>Tracheophyta</taxon>
        <taxon>Spermatophyta</taxon>
        <taxon>Magnoliopsida</taxon>
        <taxon>eudicotyledons</taxon>
        <taxon>Gunneridae</taxon>
        <taxon>Pentapetalae</taxon>
        <taxon>asterids</taxon>
        <taxon>Ericales</taxon>
        <taxon>Ebenaceae</taxon>
        <taxon>Diospyros</taxon>
    </lineage>
</organism>
<gene>
    <name evidence="10" type="primary">Dk241</name>
</gene>
<evidence type="ECO:0000256" key="5">
    <source>
        <dbReference type="ARBA" id="ARBA00023002"/>
    </source>
</evidence>
<dbReference type="CDD" id="cd20618">
    <property type="entry name" value="CYP71_clan"/>
    <property type="match status" value="1"/>
</dbReference>
<dbReference type="SUPFAM" id="SSF48264">
    <property type="entry name" value="Cytochrome P450"/>
    <property type="match status" value="1"/>
</dbReference>
<protein>
    <submittedName>
        <fullName evidence="10">Cytochrome P450 monooxygenase</fullName>
    </submittedName>
</protein>
<evidence type="ECO:0000256" key="7">
    <source>
        <dbReference type="ARBA" id="ARBA00023033"/>
    </source>
</evidence>
<feature type="binding site" description="axial binding residue" evidence="8">
    <location>
        <position position="339"/>
    </location>
    <ligand>
        <name>heme</name>
        <dbReference type="ChEBI" id="CHEBI:30413"/>
    </ligand>
    <ligandPart>
        <name>Fe</name>
        <dbReference type="ChEBI" id="CHEBI:18248"/>
    </ligandPart>
</feature>
<evidence type="ECO:0000256" key="2">
    <source>
        <dbReference type="ARBA" id="ARBA00010617"/>
    </source>
</evidence>
<name>H1A8N3_DIOKA</name>
<proteinExistence type="evidence at transcript level"/>
<dbReference type="PRINTS" id="PR00463">
    <property type="entry name" value="EP450I"/>
</dbReference>
<dbReference type="PANTHER" id="PTHR47944:SF5">
    <property type="entry name" value="CYTOCHROME P450 71A1-LIKE"/>
    <property type="match status" value="1"/>
</dbReference>
<dbReference type="Gene3D" id="1.10.630.10">
    <property type="entry name" value="Cytochrome P450"/>
    <property type="match status" value="2"/>
</dbReference>
<dbReference type="GO" id="GO:0005506">
    <property type="term" value="F:iron ion binding"/>
    <property type="evidence" value="ECO:0007669"/>
    <property type="project" value="InterPro"/>
</dbReference>
<dbReference type="EMBL" id="AB514531">
    <property type="protein sequence ID" value="BAL46504.1"/>
    <property type="molecule type" value="mRNA"/>
</dbReference>
<reference evidence="10" key="1">
    <citation type="submission" date="2009-08" db="EMBL/GenBank/DDBJ databases">
        <title>Isolation of cDNA clones corresponding to genes that are regulated in response to water stress in the calyx of persimmon fruit (Diospyros kaki Thunb.).</title>
        <authorList>
            <person name="Mita S."/>
            <person name="Kubo Y."/>
            <person name="Inaba A."/>
            <person name="Nakano R."/>
        </authorList>
    </citation>
    <scope>NUCLEOTIDE SEQUENCE</scope>
</reference>
<dbReference type="PROSITE" id="PS00086">
    <property type="entry name" value="CYTOCHROME_P450"/>
    <property type="match status" value="1"/>
</dbReference>
<keyword evidence="4 8" id="KW-0479">Metal-binding</keyword>
<evidence type="ECO:0000256" key="3">
    <source>
        <dbReference type="ARBA" id="ARBA00022617"/>
    </source>
</evidence>
<evidence type="ECO:0000256" key="8">
    <source>
        <dbReference type="PIRSR" id="PIRSR602401-1"/>
    </source>
</evidence>
<dbReference type="InterPro" id="IPR001128">
    <property type="entry name" value="Cyt_P450"/>
</dbReference>
<dbReference type="InterPro" id="IPR002401">
    <property type="entry name" value="Cyt_P450_E_grp-I"/>
</dbReference>
<evidence type="ECO:0000313" key="10">
    <source>
        <dbReference type="EMBL" id="BAL46504.1"/>
    </source>
</evidence>
<keyword evidence="7 9" id="KW-0503">Monooxygenase</keyword>
<comment type="similarity">
    <text evidence="2 9">Belongs to the cytochrome P450 family.</text>
</comment>
<evidence type="ECO:0000256" key="6">
    <source>
        <dbReference type="ARBA" id="ARBA00023004"/>
    </source>
</evidence>
<dbReference type="InterPro" id="IPR017972">
    <property type="entry name" value="Cyt_P450_CS"/>
</dbReference>
<dbReference type="PRINTS" id="PR00385">
    <property type="entry name" value="P450"/>
</dbReference>
<sequence>MQLKFGSCPVVVASSPEMAKEFLKTHGQAFASRPAHAAGKYTSYNFSDLVWAPYGPYWRQARRIYLNELFSPNRLDSYQYIRVEEQGALVSRLRGLSGTTVVMREHLTRYTLTSTSRMTLGDKYFSEFIDGRGGHRGVSWQSCRGCWTSGLCSAACSHRRLDIVPKDLVDVLLHLADDPALEIKLTTDCIKGLIQDPITGGTDTSEVTVEWAISELMKHPFIREKAVEELDRVVGRGRWVEEEDIPQLPYLNAIVKETMRLHPVATLLPPHLSIEDCSVAGYDIAKGTTLFVNVWSIGRDPRCWDEPLLFRPERFLGEKIDVKGHHFELLPFGSGQRMCPAYRLGMKMIQSTLANLLHGFDCRLPGGVKPEEVDMEEEYGLTTHRKIPIAVVMEPRFPDHMYELLRSTCN</sequence>
<keyword evidence="5 9" id="KW-0560">Oxidoreductase</keyword>
<dbReference type="Pfam" id="PF00067">
    <property type="entry name" value="p450"/>
    <property type="match status" value="2"/>
</dbReference>
<accession>H1A8N3</accession>
<keyword evidence="6 8" id="KW-0408">Iron</keyword>
<dbReference type="GO" id="GO:0016705">
    <property type="term" value="F:oxidoreductase activity, acting on paired donors, with incorporation or reduction of molecular oxygen"/>
    <property type="evidence" value="ECO:0007669"/>
    <property type="project" value="InterPro"/>
</dbReference>
<dbReference type="GO" id="GO:0004497">
    <property type="term" value="F:monooxygenase activity"/>
    <property type="evidence" value="ECO:0007669"/>
    <property type="project" value="UniProtKB-KW"/>
</dbReference>
<comment type="cofactor">
    <cofactor evidence="1 8">
        <name>heme</name>
        <dbReference type="ChEBI" id="CHEBI:30413"/>
    </cofactor>
</comment>
<dbReference type="PANTHER" id="PTHR47944">
    <property type="entry name" value="CYTOCHROME P450 98A9"/>
    <property type="match status" value="1"/>
</dbReference>